<dbReference type="PANTHER" id="PTHR43065">
    <property type="entry name" value="SENSOR HISTIDINE KINASE"/>
    <property type="match status" value="1"/>
</dbReference>
<dbReference type="PROSITE" id="PS50112">
    <property type="entry name" value="PAS"/>
    <property type="match status" value="1"/>
</dbReference>
<dbReference type="Proteomes" id="UP000198793">
    <property type="component" value="Unassembled WGS sequence"/>
</dbReference>
<dbReference type="NCBIfam" id="TIGR00229">
    <property type="entry name" value="sensory_box"/>
    <property type="match status" value="2"/>
</dbReference>
<dbReference type="InterPro" id="IPR005467">
    <property type="entry name" value="His_kinase_dom"/>
</dbReference>
<dbReference type="InterPro" id="IPR004358">
    <property type="entry name" value="Sig_transdc_His_kin-like_C"/>
</dbReference>
<dbReference type="SMART" id="SM00086">
    <property type="entry name" value="PAC"/>
    <property type="match status" value="2"/>
</dbReference>
<feature type="domain" description="PAS" evidence="8">
    <location>
        <begin position="177"/>
        <end position="248"/>
    </location>
</feature>
<dbReference type="SUPFAM" id="SSF52172">
    <property type="entry name" value="CheY-like"/>
    <property type="match status" value="1"/>
</dbReference>
<dbReference type="InterPro" id="IPR001789">
    <property type="entry name" value="Sig_transdc_resp-reg_receiver"/>
</dbReference>
<dbReference type="SUPFAM" id="SSF47384">
    <property type="entry name" value="Homodimeric domain of signal transducing histidine kinase"/>
    <property type="match status" value="1"/>
</dbReference>
<dbReference type="Gene3D" id="3.30.450.20">
    <property type="entry name" value="PAS domain"/>
    <property type="match status" value="3"/>
</dbReference>
<evidence type="ECO:0000256" key="2">
    <source>
        <dbReference type="ARBA" id="ARBA00012438"/>
    </source>
</evidence>
<dbReference type="PROSITE" id="PS50113">
    <property type="entry name" value="PAC"/>
    <property type="match status" value="1"/>
</dbReference>
<dbReference type="InterPro" id="IPR013656">
    <property type="entry name" value="PAS_4"/>
</dbReference>
<dbReference type="Pfam" id="PF08447">
    <property type="entry name" value="PAS_3"/>
    <property type="match status" value="1"/>
</dbReference>
<keyword evidence="11" id="KW-1185">Reference proteome</keyword>
<feature type="domain" description="Histidine kinase" evidence="6">
    <location>
        <begin position="467"/>
        <end position="687"/>
    </location>
</feature>
<evidence type="ECO:0000256" key="5">
    <source>
        <dbReference type="SAM" id="Phobius"/>
    </source>
</evidence>
<accession>A0A1H0K4T6</accession>
<dbReference type="InterPro" id="IPR000700">
    <property type="entry name" value="PAS-assoc_C"/>
</dbReference>
<dbReference type="Pfam" id="PF02518">
    <property type="entry name" value="HATPase_c"/>
    <property type="match status" value="1"/>
</dbReference>
<sequence length="827" mass="88987">MPDAPARDVRESLRAAGDCGARIASRDWSTTALGTIESWPASLRTTLLLLLASPAPIALLWGLPSIVFYNDAYARLAGERHPALLGSQLDENGPAVAPVGSDVVREVLGGRTRLVRSQEITPPRGGGHEPAWVDIDCSPVPGEDGRPAGVFCLVTEATGRVAAERAREAAEAALADSEAQFRLMVDTVPQIIWITDGDGRMEFLNRQFSLYTGAPFSSMSPGEIAGAFIHPGDAPHVVATFQAARDKGTTHACEHRIRSADGTYRWFLDRAEPYRDPQTGEITRWFGTSVDIHDRRAAEDRLRELNATLEERVAESTVERNMLATIVEGTDIMVMALDLDYTILALNQANADEFERVFGVRPQAGDNILELLAPWPHHQDEVRAGWARGMTGENVTFVEEFGDPARARPSYEINFRPLRDEAGRQIGVYQFVIDVTERLRGQAQLLEAQEALRQSQKMEAMGQLTGGVAHDFNNLLTPIVATLDLLQRQGVGSEREQRLITGAAQSAARASLLVQRLLAFARRQPLQPLALDLGDLVAGMADLVSSTTGPRIEIAVEAPPGLAMARGDPNQIEMALLNLAVNARDAMPDGGTLRIALSEERIDADHPARLPEGTYLRLGVADTGHGMDEATLARAVEPFFSTKGIGKGTGLGLSMVHGLASQLGGAMTIESQVGVGTEVVLWLPRAAVSPQAIAAPSLVGPAASAPGGRVLLVDDEIFVRMSTADMLDELGYEIVEAASAEEAARLVEAGVPFDLLVTDHLMPGMTGVELAALARRHRPDAAVLIVSGYAEIDGIDSSISRLTKPFRKEELAASLERLAQARPAERA</sequence>
<dbReference type="InterPro" id="IPR001610">
    <property type="entry name" value="PAC"/>
</dbReference>
<proteinExistence type="predicted"/>
<dbReference type="SMART" id="SM00448">
    <property type="entry name" value="REC"/>
    <property type="match status" value="1"/>
</dbReference>
<keyword evidence="5" id="KW-0812">Transmembrane</keyword>
<evidence type="ECO:0000256" key="1">
    <source>
        <dbReference type="ARBA" id="ARBA00000085"/>
    </source>
</evidence>
<dbReference type="FunFam" id="3.30.450.20:FF:000099">
    <property type="entry name" value="Sensory box sensor histidine kinase"/>
    <property type="match status" value="1"/>
</dbReference>
<feature type="domain" description="Response regulatory" evidence="7">
    <location>
        <begin position="709"/>
        <end position="819"/>
    </location>
</feature>
<dbReference type="SMART" id="SM00388">
    <property type="entry name" value="HisKA"/>
    <property type="match status" value="1"/>
</dbReference>
<dbReference type="InterPro" id="IPR035965">
    <property type="entry name" value="PAS-like_dom_sf"/>
</dbReference>
<feature type="modified residue" description="4-aspartylphosphate" evidence="4">
    <location>
        <position position="759"/>
    </location>
</feature>
<keyword evidence="5" id="KW-1133">Transmembrane helix</keyword>
<feature type="domain" description="PAC" evidence="9">
    <location>
        <begin position="251"/>
        <end position="304"/>
    </location>
</feature>
<dbReference type="PROSITE" id="PS50110">
    <property type="entry name" value="RESPONSE_REGULATORY"/>
    <property type="match status" value="1"/>
</dbReference>
<dbReference type="SUPFAM" id="SSF55874">
    <property type="entry name" value="ATPase domain of HSP90 chaperone/DNA topoisomerase II/histidine kinase"/>
    <property type="match status" value="1"/>
</dbReference>
<dbReference type="Gene3D" id="3.40.50.2300">
    <property type="match status" value="1"/>
</dbReference>
<dbReference type="PRINTS" id="PR00344">
    <property type="entry name" value="BCTRLSENSOR"/>
</dbReference>
<dbReference type="InterPro" id="IPR036097">
    <property type="entry name" value="HisK_dim/P_sf"/>
</dbReference>
<dbReference type="PROSITE" id="PS50109">
    <property type="entry name" value="HIS_KIN"/>
    <property type="match status" value="1"/>
</dbReference>
<dbReference type="InterPro" id="IPR003661">
    <property type="entry name" value="HisK_dim/P_dom"/>
</dbReference>
<name>A0A1H0K4T6_9HYPH</name>
<evidence type="ECO:0000259" key="8">
    <source>
        <dbReference type="PROSITE" id="PS50112"/>
    </source>
</evidence>
<dbReference type="Gene3D" id="1.10.287.130">
    <property type="match status" value="1"/>
</dbReference>
<protein>
    <recommendedName>
        <fullName evidence="2">histidine kinase</fullName>
        <ecNumber evidence="2">2.7.13.3</ecNumber>
    </recommendedName>
</protein>
<dbReference type="RefSeq" id="WP_244519671.1">
    <property type="nucleotide sequence ID" value="NZ_FNIT01000007.1"/>
</dbReference>
<keyword evidence="3 4" id="KW-0597">Phosphoprotein</keyword>
<evidence type="ECO:0000313" key="11">
    <source>
        <dbReference type="Proteomes" id="UP000198793"/>
    </source>
</evidence>
<dbReference type="CDD" id="cd00130">
    <property type="entry name" value="PAS"/>
    <property type="match status" value="2"/>
</dbReference>
<gene>
    <name evidence="10" type="ORF">SAMN05192530_10794</name>
</gene>
<dbReference type="SMART" id="SM00387">
    <property type="entry name" value="HATPase_c"/>
    <property type="match status" value="1"/>
</dbReference>
<reference evidence="10 11" key="1">
    <citation type="submission" date="2016-10" db="EMBL/GenBank/DDBJ databases">
        <authorList>
            <person name="de Groot N.N."/>
        </authorList>
    </citation>
    <scope>NUCLEOTIDE SEQUENCE [LARGE SCALE GENOMIC DNA]</scope>
    <source>
        <strain evidence="11">L7-484,KACC 16230,DSM 25025</strain>
    </source>
</reference>
<dbReference type="EC" id="2.7.13.3" evidence="2"/>
<evidence type="ECO:0000259" key="9">
    <source>
        <dbReference type="PROSITE" id="PS50113"/>
    </source>
</evidence>
<dbReference type="STRING" id="1166073.SAMN05192530_10794"/>
<evidence type="ECO:0000259" key="6">
    <source>
        <dbReference type="PROSITE" id="PS50109"/>
    </source>
</evidence>
<dbReference type="PANTHER" id="PTHR43065:SF49">
    <property type="entry name" value="HISTIDINE KINASE"/>
    <property type="match status" value="1"/>
</dbReference>
<feature type="transmembrane region" description="Helical" evidence="5">
    <location>
        <begin position="47"/>
        <end position="69"/>
    </location>
</feature>
<dbReference type="Pfam" id="PF08448">
    <property type="entry name" value="PAS_4"/>
    <property type="match status" value="2"/>
</dbReference>
<evidence type="ECO:0000256" key="4">
    <source>
        <dbReference type="PROSITE-ProRule" id="PRU00169"/>
    </source>
</evidence>
<dbReference type="AlphaFoldDB" id="A0A1H0K4T6"/>
<evidence type="ECO:0000259" key="7">
    <source>
        <dbReference type="PROSITE" id="PS50110"/>
    </source>
</evidence>
<dbReference type="InterPro" id="IPR003594">
    <property type="entry name" value="HATPase_dom"/>
</dbReference>
<dbReference type="SMART" id="SM00091">
    <property type="entry name" value="PAS"/>
    <property type="match status" value="2"/>
</dbReference>
<evidence type="ECO:0000313" key="10">
    <source>
        <dbReference type="EMBL" id="SDO50919.1"/>
    </source>
</evidence>
<dbReference type="InterPro" id="IPR000014">
    <property type="entry name" value="PAS"/>
</dbReference>
<dbReference type="InterPro" id="IPR013655">
    <property type="entry name" value="PAS_fold_3"/>
</dbReference>
<evidence type="ECO:0000256" key="3">
    <source>
        <dbReference type="ARBA" id="ARBA00022553"/>
    </source>
</evidence>
<dbReference type="Pfam" id="PF00072">
    <property type="entry name" value="Response_reg"/>
    <property type="match status" value="1"/>
</dbReference>
<dbReference type="GO" id="GO:0000155">
    <property type="term" value="F:phosphorelay sensor kinase activity"/>
    <property type="evidence" value="ECO:0007669"/>
    <property type="project" value="InterPro"/>
</dbReference>
<keyword evidence="5" id="KW-0472">Membrane</keyword>
<comment type="catalytic activity">
    <reaction evidence="1">
        <text>ATP + protein L-histidine = ADP + protein N-phospho-L-histidine.</text>
        <dbReference type="EC" id="2.7.13.3"/>
    </reaction>
</comment>
<dbReference type="Pfam" id="PF00512">
    <property type="entry name" value="HisKA"/>
    <property type="match status" value="1"/>
</dbReference>
<dbReference type="EMBL" id="FNIT01000007">
    <property type="protein sequence ID" value="SDO50919.1"/>
    <property type="molecule type" value="Genomic_DNA"/>
</dbReference>
<organism evidence="10 11">
    <name type="scientific">Aureimonas jatrophae</name>
    <dbReference type="NCBI Taxonomy" id="1166073"/>
    <lineage>
        <taxon>Bacteria</taxon>
        <taxon>Pseudomonadati</taxon>
        <taxon>Pseudomonadota</taxon>
        <taxon>Alphaproteobacteria</taxon>
        <taxon>Hyphomicrobiales</taxon>
        <taxon>Aurantimonadaceae</taxon>
        <taxon>Aureimonas</taxon>
    </lineage>
</organism>
<dbReference type="Gene3D" id="3.30.565.10">
    <property type="entry name" value="Histidine kinase-like ATPase, C-terminal domain"/>
    <property type="match status" value="1"/>
</dbReference>
<dbReference type="InterPro" id="IPR011006">
    <property type="entry name" value="CheY-like_superfamily"/>
</dbReference>
<dbReference type="SUPFAM" id="SSF55785">
    <property type="entry name" value="PYP-like sensor domain (PAS domain)"/>
    <property type="match status" value="3"/>
</dbReference>
<dbReference type="InterPro" id="IPR036890">
    <property type="entry name" value="HATPase_C_sf"/>
</dbReference>